<dbReference type="EMBL" id="JAAMOW010000007">
    <property type="protein sequence ID" value="NGY06031.1"/>
    <property type="molecule type" value="Genomic_DNA"/>
</dbReference>
<dbReference type="Proteomes" id="UP000472676">
    <property type="component" value="Unassembled WGS sequence"/>
</dbReference>
<evidence type="ECO:0000256" key="1">
    <source>
        <dbReference type="ARBA" id="ARBA00023015"/>
    </source>
</evidence>
<dbReference type="Pfam" id="PF00440">
    <property type="entry name" value="TetR_N"/>
    <property type="match status" value="1"/>
</dbReference>
<dbReference type="InterPro" id="IPR001647">
    <property type="entry name" value="HTH_TetR"/>
</dbReference>
<dbReference type="InterPro" id="IPR050109">
    <property type="entry name" value="HTH-type_TetR-like_transc_reg"/>
</dbReference>
<sequence>MGTRERRQREVAEREQLFLDAARSLIREDGLLNLQMSRVAEKCDYAVGTLYQHFVSKEDLLVALASDQAQERVDLFVRVYRAKASTRDRMLGFAVADIVYARRRPEHFRLLQFVFTDVIWGATPPARRQACMEAHAPLRQAALDLIDEAIGAGDLDPRGLTPSEICLAPWAMSTGLHAIVHNEGLVEQHQFAEPYRLMLRYINDLLNGLGWKPWTDSTDAAALDALAERLCKEVLHESYCA</sequence>
<reference evidence="6 7" key="1">
    <citation type="journal article" date="2014" name="Int. J. Syst. Evol. Microbiol.">
        <title>Solimonas terrae sp. nov., isolated from soil.</title>
        <authorList>
            <person name="Kim S.J."/>
            <person name="Moon J.Y."/>
            <person name="Weon H.Y."/>
            <person name="Ahn J.H."/>
            <person name="Chen W.M."/>
            <person name="Kwon S.W."/>
        </authorList>
    </citation>
    <scope>NUCLEOTIDE SEQUENCE [LARGE SCALE GENOMIC DNA]</scope>
    <source>
        <strain evidence="6 7">KIS83-12</strain>
    </source>
</reference>
<gene>
    <name evidence="6" type="ORF">G7Y85_14750</name>
</gene>
<dbReference type="PANTHER" id="PTHR30055">
    <property type="entry name" value="HTH-TYPE TRANSCRIPTIONAL REGULATOR RUTR"/>
    <property type="match status" value="1"/>
</dbReference>
<dbReference type="GO" id="GO:0000976">
    <property type="term" value="F:transcription cis-regulatory region binding"/>
    <property type="evidence" value="ECO:0007669"/>
    <property type="project" value="TreeGrafter"/>
</dbReference>
<evidence type="ECO:0000259" key="5">
    <source>
        <dbReference type="PROSITE" id="PS50977"/>
    </source>
</evidence>
<dbReference type="AlphaFoldDB" id="A0A6M2BV10"/>
<dbReference type="RefSeq" id="WP_166258699.1">
    <property type="nucleotide sequence ID" value="NZ_JAAMOW010000007.1"/>
</dbReference>
<dbReference type="PROSITE" id="PS50977">
    <property type="entry name" value="HTH_TETR_2"/>
    <property type="match status" value="1"/>
</dbReference>
<dbReference type="GO" id="GO:0003700">
    <property type="term" value="F:DNA-binding transcription factor activity"/>
    <property type="evidence" value="ECO:0007669"/>
    <property type="project" value="TreeGrafter"/>
</dbReference>
<evidence type="ECO:0000256" key="3">
    <source>
        <dbReference type="ARBA" id="ARBA00023163"/>
    </source>
</evidence>
<dbReference type="Gene3D" id="1.10.10.60">
    <property type="entry name" value="Homeodomain-like"/>
    <property type="match status" value="1"/>
</dbReference>
<keyword evidence="7" id="KW-1185">Reference proteome</keyword>
<proteinExistence type="predicted"/>
<dbReference type="InterPro" id="IPR009057">
    <property type="entry name" value="Homeodomain-like_sf"/>
</dbReference>
<accession>A0A6M2BV10</accession>
<keyword evidence="1" id="KW-0805">Transcription regulation</keyword>
<keyword evidence="2 4" id="KW-0238">DNA-binding</keyword>
<dbReference type="SUPFAM" id="SSF46689">
    <property type="entry name" value="Homeodomain-like"/>
    <property type="match status" value="1"/>
</dbReference>
<evidence type="ECO:0000313" key="6">
    <source>
        <dbReference type="EMBL" id="NGY06031.1"/>
    </source>
</evidence>
<comment type="caution">
    <text evidence="6">The sequence shown here is derived from an EMBL/GenBank/DDBJ whole genome shotgun (WGS) entry which is preliminary data.</text>
</comment>
<feature type="domain" description="HTH tetR-type" evidence="5">
    <location>
        <begin position="12"/>
        <end position="72"/>
    </location>
</feature>
<keyword evidence="3" id="KW-0804">Transcription</keyword>
<dbReference type="SUPFAM" id="SSF48498">
    <property type="entry name" value="Tetracyclin repressor-like, C-terminal domain"/>
    <property type="match status" value="1"/>
</dbReference>
<evidence type="ECO:0000313" key="7">
    <source>
        <dbReference type="Proteomes" id="UP000472676"/>
    </source>
</evidence>
<dbReference type="InterPro" id="IPR036271">
    <property type="entry name" value="Tet_transcr_reg_TetR-rel_C_sf"/>
</dbReference>
<feature type="DNA-binding region" description="H-T-H motif" evidence="4">
    <location>
        <begin position="35"/>
        <end position="54"/>
    </location>
</feature>
<name>A0A6M2BV10_9GAMM</name>
<organism evidence="6 7">
    <name type="scientific">Solimonas terrae</name>
    <dbReference type="NCBI Taxonomy" id="1396819"/>
    <lineage>
        <taxon>Bacteria</taxon>
        <taxon>Pseudomonadati</taxon>
        <taxon>Pseudomonadota</taxon>
        <taxon>Gammaproteobacteria</taxon>
        <taxon>Nevskiales</taxon>
        <taxon>Nevskiaceae</taxon>
        <taxon>Solimonas</taxon>
    </lineage>
</organism>
<dbReference type="PANTHER" id="PTHR30055:SF234">
    <property type="entry name" value="HTH-TYPE TRANSCRIPTIONAL REGULATOR BETI"/>
    <property type="match status" value="1"/>
</dbReference>
<dbReference type="PRINTS" id="PR00455">
    <property type="entry name" value="HTHTETR"/>
</dbReference>
<protein>
    <submittedName>
        <fullName evidence="6">TetR/AcrR family transcriptional regulator</fullName>
    </submittedName>
</protein>
<evidence type="ECO:0000256" key="2">
    <source>
        <dbReference type="ARBA" id="ARBA00023125"/>
    </source>
</evidence>
<evidence type="ECO:0000256" key="4">
    <source>
        <dbReference type="PROSITE-ProRule" id="PRU00335"/>
    </source>
</evidence>
<dbReference type="Gene3D" id="1.10.357.10">
    <property type="entry name" value="Tetracycline Repressor, domain 2"/>
    <property type="match status" value="1"/>
</dbReference>